<proteinExistence type="predicted"/>
<dbReference type="AlphaFoldDB" id="A0A2P7NWE1"/>
<name>A0A2P7NWE1_9PROT</name>
<sequence length="283" mass="31220">MPLNIKQQTSILQLILTLFNTSPGGNTLNHLIAQLETGQSLENLAQKLAESVLFFDKQYEANLSSAEFASALTEDLLGNRISGKNKSLIMDYIVHGISAGSSQIELISELINVLSSTSTSDPNWGGAVLHYNIYNATKIVNHLLGDTFTAENKTVVIEFILTQMKAGKTFGEMIVWGIKTLVDVDHDNPVWGNAAKMFDNRVEVSRYYSVDKAGVATDLATLQRILSGVTANPETIDVAKAEIDKLQDNSCMRIQHNNEFRLDEVLRNMNQNVLSAAKEQKFA</sequence>
<reference evidence="1 2" key="1">
    <citation type="submission" date="2018-03" db="EMBL/GenBank/DDBJ databases">
        <title>Draft genome of Nitrosomonas supralitoralis APG5.</title>
        <authorList>
            <person name="Urakawa H."/>
            <person name="Lopez J.V."/>
        </authorList>
    </citation>
    <scope>NUCLEOTIDE SEQUENCE [LARGE SCALE GENOMIC DNA]</scope>
    <source>
        <strain evidence="1 2">APG5</strain>
    </source>
</reference>
<dbReference type="OrthoDB" id="8547062at2"/>
<dbReference type="EMBL" id="PXXU01000014">
    <property type="protein sequence ID" value="PSJ17786.1"/>
    <property type="molecule type" value="Genomic_DNA"/>
</dbReference>
<dbReference type="Proteomes" id="UP000241912">
    <property type="component" value="Unassembled WGS sequence"/>
</dbReference>
<protein>
    <submittedName>
        <fullName evidence="1">Uncharacterized protein</fullName>
    </submittedName>
</protein>
<gene>
    <name evidence="1" type="ORF">C7H79_06550</name>
</gene>
<accession>A0A2P7NWE1</accession>
<evidence type="ECO:0000313" key="2">
    <source>
        <dbReference type="Proteomes" id="UP000241912"/>
    </source>
</evidence>
<keyword evidence="2" id="KW-1185">Reference proteome</keyword>
<comment type="caution">
    <text evidence="1">The sequence shown here is derived from an EMBL/GenBank/DDBJ whole genome shotgun (WGS) entry which is preliminary data.</text>
</comment>
<evidence type="ECO:0000313" key="1">
    <source>
        <dbReference type="EMBL" id="PSJ17786.1"/>
    </source>
</evidence>
<organism evidence="1 2">
    <name type="scientific">Nitrosomonas supralitoralis</name>
    <dbReference type="NCBI Taxonomy" id="2116706"/>
    <lineage>
        <taxon>Bacteria</taxon>
        <taxon>Pseudomonadati</taxon>
        <taxon>Pseudomonadota</taxon>
        <taxon>Betaproteobacteria</taxon>
        <taxon>Nitrosomonadales</taxon>
        <taxon>Nitrosomonadaceae</taxon>
        <taxon>Nitrosomonas</taxon>
    </lineage>
</organism>